<keyword evidence="2" id="KW-0813">Transport</keyword>
<keyword evidence="10" id="KW-1185">Reference proteome</keyword>
<dbReference type="InterPro" id="IPR044880">
    <property type="entry name" value="NCX_ion-bd_dom_sf"/>
</dbReference>
<feature type="compositionally biased region" description="Gly residues" evidence="6">
    <location>
        <begin position="128"/>
        <end position="139"/>
    </location>
</feature>
<feature type="transmembrane region" description="Helical" evidence="7">
    <location>
        <begin position="731"/>
        <end position="749"/>
    </location>
</feature>
<feature type="region of interest" description="Disordered" evidence="6">
    <location>
        <begin position="52"/>
        <end position="143"/>
    </location>
</feature>
<evidence type="ECO:0000313" key="10">
    <source>
        <dbReference type="Proteomes" id="UP001530315"/>
    </source>
</evidence>
<name>A0ABD3QTC7_9STRA</name>
<dbReference type="Gene3D" id="1.20.1420.30">
    <property type="entry name" value="NCX, central ion-binding region"/>
    <property type="match status" value="2"/>
</dbReference>
<organism evidence="9 10">
    <name type="scientific">Stephanodiscus triporus</name>
    <dbReference type="NCBI Taxonomy" id="2934178"/>
    <lineage>
        <taxon>Eukaryota</taxon>
        <taxon>Sar</taxon>
        <taxon>Stramenopiles</taxon>
        <taxon>Ochrophyta</taxon>
        <taxon>Bacillariophyta</taxon>
        <taxon>Coscinodiscophyceae</taxon>
        <taxon>Thalassiosirophycidae</taxon>
        <taxon>Stephanodiscales</taxon>
        <taxon>Stephanodiscaceae</taxon>
        <taxon>Stephanodiscus</taxon>
    </lineage>
</organism>
<feature type="transmembrane region" description="Helical" evidence="7">
    <location>
        <begin position="755"/>
        <end position="781"/>
    </location>
</feature>
<dbReference type="EMBL" id="JALLAZ020000107">
    <property type="protein sequence ID" value="KAL3803634.1"/>
    <property type="molecule type" value="Genomic_DNA"/>
</dbReference>
<reference evidence="9 10" key="1">
    <citation type="submission" date="2024-10" db="EMBL/GenBank/DDBJ databases">
        <title>Updated reference genomes for cyclostephanoid diatoms.</title>
        <authorList>
            <person name="Roberts W.R."/>
            <person name="Alverson A.J."/>
        </authorList>
    </citation>
    <scope>NUCLEOTIDE SEQUENCE [LARGE SCALE GENOMIC DNA]</scope>
    <source>
        <strain evidence="9 10">AJA276-08</strain>
    </source>
</reference>
<dbReference type="GO" id="GO:0016020">
    <property type="term" value="C:membrane"/>
    <property type="evidence" value="ECO:0007669"/>
    <property type="project" value="UniProtKB-SubCell"/>
</dbReference>
<keyword evidence="5 7" id="KW-0472">Membrane</keyword>
<dbReference type="AlphaFoldDB" id="A0ABD3QTC7"/>
<dbReference type="Proteomes" id="UP001530315">
    <property type="component" value="Unassembled WGS sequence"/>
</dbReference>
<feature type="domain" description="Sodium/calcium exchanger membrane region" evidence="8">
    <location>
        <begin position="738"/>
        <end position="888"/>
    </location>
</feature>
<evidence type="ECO:0000256" key="4">
    <source>
        <dbReference type="ARBA" id="ARBA00022989"/>
    </source>
</evidence>
<feature type="transmembrane region" description="Helical" evidence="7">
    <location>
        <begin position="317"/>
        <end position="340"/>
    </location>
</feature>
<feature type="compositionally biased region" description="Basic and acidic residues" evidence="6">
    <location>
        <begin position="61"/>
        <end position="72"/>
    </location>
</feature>
<feature type="transmembrane region" description="Helical" evidence="7">
    <location>
        <begin position="802"/>
        <end position="824"/>
    </location>
</feature>
<evidence type="ECO:0000259" key="8">
    <source>
        <dbReference type="Pfam" id="PF01699"/>
    </source>
</evidence>
<feature type="domain" description="Sodium/calcium exchanger membrane region" evidence="8">
    <location>
        <begin position="229"/>
        <end position="394"/>
    </location>
</feature>
<comment type="subcellular location">
    <subcellularLocation>
        <location evidence="1">Membrane</location>
        <topology evidence="1">Multi-pass membrane protein</topology>
    </subcellularLocation>
</comment>
<protein>
    <recommendedName>
        <fullName evidence="8">Sodium/calcium exchanger membrane region domain-containing protein</fullName>
    </recommendedName>
</protein>
<keyword evidence="3 7" id="KW-0812">Transmembrane</keyword>
<feature type="transmembrane region" description="Helical" evidence="7">
    <location>
        <begin position="702"/>
        <end position="724"/>
    </location>
</feature>
<feature type="transmembrane region" description="Helical" evidence="7">
    <location>
        <begin position="352"/>
        <end position="370"/>
    </location>
</feature>
<feature type="transmembrane region" description="Helical" evidence="7">
    <location>
        <begin position="217"/>
        <end position="238"/>
    </location>
</feature>
<dbReference type="PANTHER" id="PTHR12266">
    <property type="entry name" value="NA+/CA2+ K+ INDEPENDENT EXCHANGER"/>
    <property type="match status" value="1"/>
</dbReference>
<feature type="transmembrane region" description="Helical" evidence="7">
    <location>
        <begin position="844"/>
        <end position="866"/>
    </location>
</feature>
<feature type="compositionally biased region" description="Polar residues" evidence="6">
    <location>
        <begin position="610"/>
        <end position="620"/>
    </location>
</feature>
<dbReference type="PANTHER" id="PTHR12266:SF0">
    <property type="entry name" value="MITOCHONDRIAL SODIUM_CALCIUM EXCHANGER PROTEIN"/>
    <property type="match status" value="1"/>
</dbReference>
<feature type="transmembrane region" description="Helical" evidence="7">
    <location>
        <begin position="32"/>
        <end position="53"/>
    </location>
</feature>
<feature type="compositionally biased region" description="Basic residues" evidence="6">
    <location>
        <begin position="85"/>
        <end position="102"/>
    </location>
</feature>
<gene>
    <name evidence="9" type="ORF">ACHAW5_006396</name>
</gene>
<comment type="caution">
    <text evidence="9">The sequence shown here is derived from an EMBL/GenBank/DDBJ whole genome shotgun (WGS) entry which is preliminary data.</text>
</comment>
<evidence type="ECO:0000256" key="6">
    <source>
        <dbReference type="SAM" id="MobiDB-lite"/>
    </source>
</evidence>
<feature type="transmembrane region" description="Helical" evidence="7">
    <location>
        <begin position="873"/>
        <end position="893"/>
    </location>
</feature>
<proteinExistence type="predicted"/>
<evidence type="ECO:0000256" key="1">
    <source>
        <dbReference type="ARBA" id="ARBA00004141"/>
    </source>
</evidence>
<feature type="transmembrane region" description="Helical" evidence="7">
    <location>
        <begin position="671"/>
        <end position="696"/>
    </location>
</feature>
<evidence type="ECO:0000256" key="2">
    <source>
        <dbReference type="ARBA" id="ARBA00022448"/>
    </source>
</evidence>
<sequence length="899" mass="98244">MRKPPSRATTDDDDDDDNNNNGRPSSSYASRFALWGAFGSVVSITFLSSAASYSSYSSTSRHQDVDVVRDDGSAGGGDDDDRRRETRGRHRRSRPRRPRRRSLLPLLLSPTGDGRGGEEGQATTTTADGGGGGGEGGEGAAAEDGMPCGDIFVNVARGSGESGAWDGEYDGYDARLCEYARSCDGEGASMMLLPLVTCRGKVDDRDEYPYDVARRTLVVVFLPPALFAYLILLFRLLATTADSYFSPALESFSFELGLPPRFAGATLLALGNGSPDLGSTVNSILLWNEATALHNEKLANQALEGGYNEELHRKEGWMMSLGSLAGGGMFVGTIVCGLLVRSCDGIACRFSFLRDVTMYALSVCVVWRTLESGDVGRDDVVLFFGMYLAYISVILISDLYHRRVTLRRLREEKKLRRRSFIEKARRMSRRVSRSLAAFTKENSEMVEIAEDNGVAAAAADETTPLMQNGRRYGGTALQIGDGLHDDTNIADTEISIVASLDSSSMGAFNPSLSPTKGKMSVTDRFAMLLSNYDPSSVRFDTISHGSSSGSDDDDDENKAASEWKAMTNMLHQVHPGIHHPDVHRSMTRVATVPEGHGEEEEENADDAVNPRSSWFESSSGEPDEESVIAEGVDSREWSVDLFVDAYDELKHNYRAFMKESFRDEYSLIERIMAFLELPFIALRTALAISFAPYWFIYSSDLATIPAVVYCVISLIVGLCILRYADDEKLPLLVSTPISLYGFFIAATWINSIAEALVGLLQFAGTISRIPSTILGLTVLSWGNSMGDLSANLAMARKGMPDMATTGCFAGPSFNLLVGMGLGFLNLQYKLGRSSISPVSLTPTIRIGFAFIIVNCLSIVVAGYLFGWRLPRQYSFFLFALYVLFSALCIERAVDQMITN</sequence>
<accession>A0ABD3QTC7</accession>
<dbReference type="InterPro" id="IPR004837">
    <property type="entry name" value="NaCa_Exmemb"/>
</dbReference>
<evidence type="ECO:0000256" key="3">
    <source>
        <dbReference type="ARBA" id="ARBA00022692"/>
    </source>
</evidence>
<feature type="region of interest" description="Disordered" evidence="6">
    <location>
        <begin position="592"/>
        <end position="628"/>
    </location>
</feature>
<evidence type="ECO:0000256" key="7">
    <source>
        <dbReference type="SAM" id="Phobius"/>
    </source>
</evidence>
<evidence type="ECO:0000256" key="5">
    <source>
        <dbReference type="ARBA" id="ARBA00023136"/>
    </source>
</evidence>
<keyword evidence="4 7" id="KW-1133">Transmembrane helix</keyword>
<dbReference type="Pfam" id="PF01699">
    <property type="entry name" value="Na_Ca_ex"/>
    <property type="match status" value="2"/>
</dbReference>
<evidence type="ECO:0000313" key="9">
    <source>
        <dbReference type="EMBL" id="KAL3803634.1"/>
    </source>
</evidence>
<dbReference type="InterPro" id="IPR051359">
    <property type="entry name" value="CaCA_antiporter"/>
</dbReference>
<feature type="compositionally biased region" description="Low complexity" evidence="6">
    <location>
        <begin position="103"/>
        <end position="112"/>
    </location>
</feature>
<feature type="transmembrane region" description="Helical" evidence="7">
    <location>
        <begin position="382"/>
        <end position="400"/>
    </location>
</feature>
<feature type="region of interest" description="Disordered" evidence="6">
    <location>
        <begin position="1"/>
        <end position="28"/>
    </location>
</feature>